<keyword evidence="3" id="KW-1185">Reference proteome</keyword>
<accession>A0A7W7I6R4</accession>
<evidence type="ECO:0000256" key="1">
    <source>
        <dbReference type="SAM" id="SignalP"/>
    </source>
</evidence>
<proteinExistence type="predicted"/>
<dbReference type="AlphaFoldDB" id="A0A7W7I6R4"/>
<comment type="caution">
    <text evidence="2">The sequence shown here is derived from an EMBL/GenBank/DDBJ whole genome shotgun (WGS) entry which is preliminary data.</text>
</comment>
<name>A0A7W7I6R4_9ACTN</name>
<keyword evidence="1" id="KW-0732">Signal</keyword>
<protein>
    <recommendedName>
        <fullName evidence="4">SH3b domain-containing protein</fullName>
    </recommendedName>
</protein>
<evidence type="ECO:0000313" key="3">
    <source>
        <dbReference type="Proteomes" id="UP000578112"/>
    </source>
</evidence>
<evidence type="ECO:0000313" key="2">
    <source>
        <dbReference type="EMBL" id="MBB4767193.1"/>
    </source>
</evidence>
<feature type="chain" id="PRO_5030646538" description="SH3b domain-containing protein" evidence="1">
    <location>
        <begin position="37"/>
        <end position="132"/>
    </location>
</feature>
<evidence type="ECO:0008006" key="4">
    <source>
        <dbReference type="Google" id="ProtNLM"/>
    </source>
</evidence>
<dbReference type="Proteomes" id="UP000578112">
    <property type="component" value="Unassembled WGS sequence"/>
</dbReference>
<feature type="signal peptide" evidence="1">
    <location>
        <begin position="1"/>
        <end position="36"/>
    </location>
</feature>
<reference evidence="2 3" key="1">
    <citation type="submission" date="2020-08" db="EMBL/GenBank/DDBJ databases">
        <title>Sequencing the genomes of 1000 actinobacteria strains.</title>
        <authorList>
            <person name="Klenk H.-P."/>
        </authorList>
    </citation>
    <scope>NUCLEOTIDE SEQUENCE [LARGE SCALE GENOMIC DNA]</scope>
    <source>
        <strain evidence="2 3">DSM 43149</strain>
    </source>
</reference>
<dbReference type="EMBL" id="JACHNH010000001">
    <property type="protein sequence ID" value="MBB4767193.1"/>
    <property type="molecule type" value="Genomic_DNA"/>
</dbReference>
<sequence>MIKTIVKRTWRVAGGAFLAAVLTAGLVAVPVSPASAAIDCSVSHSRNGEGSGYTEVSKPLKVGPYGDCAKTGANTGAWGKVWLHCYEYNSYGNLWWWVRIDGTNSAGWIYSDHLTGVDFDDNDDGHEDITYC</sequence>
<dbReference type="RefSeq" id="WP_184998251.1">
    <property type="nucleotide sequence ID" value="NZ_BOMK01000036.1"/>
</dbReference>
<organism evidence="2 3">
    <name type="scientific">Actinoplanes digitatis</name>
    <dbReference type="NCBI Taxonomy" id="1868"/>
    <lineage>
        <taxon>Bacteria</taxon>
        <taxon>Bacillati</taxon>
        <taxon>Actinomycetota</taxon>
        <taxon>Actinomycetes</taxon>
        <taxon>Micromonosporales</taxon>
        <taxon>Micromonosporaceae</taxon>
        <taxon>Actinoplanes</taxon>
    </lineage>
</organism>
<gene>
    <name evidence="2" type="ORF">BJ971_007749</name>
</gene>